<keyword evidence="2" id="KW-0496">Mitochondrion</keyword>
<proteinExistence type="predicted"/>
<dbReference type="AlphaFoldDB" id="A0A192ADB6"/>
<evidence type="ECO:0000313" key="2">
    <source>
        <dbReference type="EMBL" id="ANJ78442.1"/>
    </source>
</evidence>
<name>A0A192ADB6_9PASS</name>
<organism evidence="2">
    <name type="scientific">Xenicus longipes</name>
    <name type="common">Bush wren</name>
    <dbReference type="NCBI Taxonomy" id="1860146"/>
    <lineage>
        <taxon>Eukaryota</taxon>
        <taxon>Metazoa</taxon>
        <taxon>Chordata</taxon>
        <taxon>Craniata</taxon>
        <taxon>Vertebrata</taxon>
        <taxon>Euteleostomi</taxon>
        <taxon>Archelosauria</taxon>
        <taxon>Archosauria</taxon>
        <taxon>Dinosauria</taxon>
        <taxon>Saurischia</taxon>
        <taxon>Theropoda</taxon>
        <taxon>Coelurosauria</taxon>
        <taxon>Aves</taxon>
        <taxon>Neognathae</taxon>
        <taxon>Neoaves</taxon>
        <taxon>Telluraves</taxon>
        <taxon>Australaves</taxon>
        <taxon>Passeriformes</taxon>
        <taxon>Acanthisittidae</taxon>
        <taxon>Xenicus</taxon>
    </lineage>
</organism>
<gene>
    <name evidence="2" type="primary">ND1</name>
</gene>
<protein>
    <submittedName>
        <fullName evidence="2">NADH dehydrogenase subunit 1</fullName>
    </submittedName>
</protein>
<dbReference type="EMBL" id="KX369035">
    <property type="protein sequence ID" value="ANJ78442.1"/>
    <property type="molecule type" value="Genomic_DNA"/>
</dbReference>
<geneLocation type="mitochondrion" evidence="2"/>
<evidence type="ECO:0000256" key="1">
    <source>
        <dbReference type="SAM" id="MobiDB-lite"/>
    </source>
</evidence>
<accession>A0A192ADB6</accession>
<sequence>LSIYRNPNPGPHTSNHNLSPTPPTLRPHWPK</sequence>
<feature type="non-terminal residue" evidence="2">
    <location>
        <position position="1"/>
    </location>
</feature>
<feature type="non-terminal residue" evidence="2">
    <location>
        <position position="31"/>
    </location>
</feature>
<reference evidence="2" key="1">
    <citation type="journal article" date="2016" name="Mol. Phylogenet. Evol.">
        <title>Ancient mitochondrial genomes clarify the evolutionary history of New Zealand's enigmatic acanthisittid wrens.</title>
        <authorList>
            <person name="Mitchell K.J."/>
            <person name="Wood J.R."/>
            <person name="Llamas B."/>
            <person name="McLenachan P.A."/>
            <person name="Kardailsky O."/>
            <person name="Paul Scofield R."/>
            <person name="Worthy T.H."/>
            <person name="Cooper A."/>
        </authorList>
    </citation>
    <scope>NUCLEOTIDE SEQUENCE</scope>
</reference>
<feature type="region of interest" description="Disordered" evidence="1">
    <location>
        <begin position="1"/>
        <end position="31"/>
    </location>
</feature>